<accession>A0A1T5DEE4</accession>
<dbReference type="InterPro" id="IPR032508">
    <property type="entry name" value="FecR_C"/>
</dbReference>
<protein>
    <submittedName>
        <fullName evidence="4">FecR family protein</fullName>
    </submittedName>
</protein>
<reference evidence="5" key="1">
    <citation type="submission" date="2017-02" db="EMBL/GenBank/DDBJ databases">
        <authorList>
            <person name="Varghese N."/>
            <person name="Submissions S."/>
        </authorList>
    </citation>
    <scope>NUCLEOTIDE SEQUENCE [LARGE SCALE GENOMIC DNA]</scope>
    <source>
        <strain evidence="5">DSM 24091</strain>
    </source>
</reference>
<dbReference type="RefSeq" id="WP_079642856.1">
    <property type="nucleotide sequence ID" value="NZ_FUZF01000007.1"/>
</dbReference>
<dbReference type="PANTHER" id="PTHR30273">
    <property type="entry name" value="PERIPLASMIC SIGNAL SENSOR AND SIGMA FACTOR ACTIVATOR FECR-RELATED"/>
    <property type="match status" value="1"/>
</dbReference>
<evidence type="ECO:0000313" key="5">
    <source>
        <dbReference type="Proteomes" id="UP000190150"/>
    </source>
</evidence>
<dbReference type="InterPro" id="IPR006860">
    <property type="entry name" value="FecR"/>
</dbReference>
<gene>
    <name evidence="4" type="ORF">SAMN05660841_01914</name>
</gene>
<feature type="domain" description="FecR protein" evidence="2">
    <location>
        <begin position="151"/>
        <end position="242"/>
    </location>
</feature>
<evidence type="ECO:0000313" key="4">
    <source>
        <dbReference type="EMBL" id="SKB70072.1"/>
    </source>
</evidence>
<name>A0A1T5DEE4_9SPHI</name>
<keyword evidence="1" id="KW-1133">Transmembrane helix</keyword>
<keyword evidence="5" id="KW-1185">Reference proteome</keyword>
<organism evidence="4 5">
    <name type="scientific">Sphingobacterium nematocida</name>
    <dbReference type="NCBI Taxonomy" id="1513896"/>
    <lineage>
        <taxon>Bacteria</taxon>
        <taxon>Pseudomonadati</taxon>
        <taxon>Bacteroidota</taxon>
        <taxon>Sphingobacteriia</taxon>
        <taxon>Sphingobacteriales</taxon>
        <taxon>Sphingobacteriaceae</taxon>
        <taxon>Sphingobacterium</taxon>
    </lineage>
</organism>
<evidence type="ECO:0000259" key="2">
    <source>
        <dbReference type="Pfam" id="PF04773"/>
    </source>
</evidence>
<evidence type="ECO:0000259" key="3">
    <source>
        <dbReference type="Pfam" id="PF16344"/>
    </source>
</evidence>
<keyword evidence="1" id="KW-0812">Transmembrane</keyword>
<dbReference type="Pfam" id="PF04773">
    <property type="entry name" value="FecR"/>
    <property type="match status" value="1"/>
</dbReference>
<dbReference type="Pfam" id="PF16344">
    <property type="entry name" value="FecR_C"/>
    <property type="match status" value="1"/>
</dbReference>
<proteinExistence type="predicted"/>
<dbReference type="STRING" id="1513896.SAMN05660841_01914"/>
<feature type="transmembrane region" description="Helical" evidence="1">
    <location>
        <begin position="68"/>
        <end position="88"/>
    </location>
</feature>
<dbReference type="OrthoDB" id="645173at2"/>
<dbReference type="Proteomes" id="UP000190150">
    <property type="component" value="Unassembled WGS sequence"/>
</dbReference>
<dbReference type="PANTHER" id="PTHR30273:SF2">
    <property type="entry name" value="PROTEIN FECR"/>
    <property type="match status" value="1"/>
</dbReference>
<keyword evidence="1" id="KW-0472">Membrane</keyword>
<dbReference type="Gene3D" id="2.60.120.1440">
    <property type="match status" value="1"/>
</dbReference>
<dbReference type="AlphaFoldDB" id="A0A1T5DEE4"/>
<dbReference type="Gene3D" id="3.55.50.30">
    <property type="match status" value="1"/>
</dbReference>
<evidence type="ECO:0000256" key="1">
    <source>
        <dbReference type="SAM" id="Phobius"/>
    </source>
</evidence>
<sequence length="356" mass="40598">MEKSIQDLLNKYREGTITETEKDELYSRISDFRGHSTESWSYDELSKDMETMSPTSLHKRKPFYKQVWIRYAASIVLVAAAYMVYQYVPIKPESIATLPIESEVDKAAGVFKAYIKGENEQNYTALDSSSMKISGLLTEQEEYSGESWQLLHTPKGTEFKVELEDGSVLWLSPESSLRFPNRFTATKREVYVEGEVLFQVAHQHNKPFYVHTDQQHIEVKGTLFNVKSDNQQTITTLIDGAVWASNKHGAGTIVLKPGQSIAAQGDNQRFVTVSIPEILAWRDGFFYFEDKPLEEVLQKIAQWYNVKIDRGNVDTSVKLNGRISKKKSLMDLARVFTLSTGIQFRLVNNTLLLKKG</sequence>
<dbReference type="GO" id="GO:0016989">
    <property type="term" value="F:sigma factor antagonist activity"/>
    <property type="evidence" value="ECO:0007669"/>
    <property type="project" value="TreeGrafter"/>
</dbReference>
<dbReference type="InterPro" id="IPR012373">
    <property type="entry name" value="Ferrdict_sens_TM"/>
</dbReference>
<feature type="domain" description="Protein FecR C-terminal" evidence="3">
    <location>
        <begin position="286"/>
        <end position="351"/>
    </location>
</feature>
<dbReference type="EMBL" id="FUZF01000007">
    <property type="protein sequence ID" value="SKB70072.1"/>
    <property type="molecule type" value="Genomic_DNA"/>
</dbReference>